<comment type="caution">
    <text evidence="2">The sequence shown here is derived from an EMBL/GenBank/DDBJ whole genome shotgun (WGS) entry which is preliminary data.</text>
</comment>
<evidence type="ECO:0000256" key="1">
    <source>
        <dbReference type="SAM" id="MobiDB-lite"/>
    </source>
</evidence>
<dbReference type="EMBL" id="JAEHOE010000011">
    <property type="protein sequence ID" value="KAG2498266.1"/>
    <property type="molecule type" value="Genomic_DNA"/>
</dbReference>
<evidence type="ECO:0000313" key="2">
    <source>
        <dbReference type="EMBL" id="KAG2498266.1"/>
    </source>
</evidence>
<protein>
    <submittedName>
        <fullName evidence="2">Uncharacterized protein</fullName>
    </submittedName>
</protein>
<dbReference type="AlphaFoldDB" id="A0A836C2Q5"/>
<reference evidence="2" key="1">
    <citation type="journal article" date="2020" name="bioRxiv">
        <title>Comparative genomics of Chlamydomonas.</title>
        <authorList>
            <person name="Craig R.J."/>
            <person name="Hasan A.R."/>
            <person name="Ness R.W."/>
            <person name="Keightley P.D."/>
        </authorList>
    </citation>
    <scope>NUCLEOTIDE SEQUENCE</scope>
    <source>
        <strain evidence="2">CCAP 11/70</strain>
    </source>
</reference>
<evidence type="ECO:0000313" key="3">
    <source>
        <dbReference type="Proteomes" id="UP000612055"/>
    </source>
</evidence>
<dbReference type="SUPFAM" id="SSF55282">
    <property type="entry name" value="RL5-like"/>
    <property type="match status" value="1"/>
</dbReference>
<dbReference type="InterPro" id="IPR022803">
    <property type="entry name" value="Ribosomal_uL5_dom_sf"/>
</dbReference>
<proteinExistence type="predicted"/>
<keyword evidence="3" id="KW-1185">Reference proteome</keyword>
<name>A0A836C2Q5_9CHLO</name>
<dbReference type="Proteomes" id="UP000612055">
    <property type="component" value="Unassembled WGS sequence"/>
</dbReference>
<dbReference type="Gene3D" id="3.30.1440.10">
    <property type="match status" value="1"/>
</dbReference>
<sequence>MLGGVGRGSLLASLCRGWSSQALPAAFTASFSAEAVARTAEQPSTSGRAAEVTATKAPAKDGSGSGGRAKPGAGAPAAADTAAQERAAATAAAAAESYIAPARLSVFAQHFLQRELMLKLGPRSWDALPRLTSIEATIRSSETNLERDVVEKWELLLHSLALEVLTGRPATFTAAANKHLTTRAGGVSVKLDALTDPDAAYGFLEKLVYVLLPNQVGFEGVPPPQLYVPPRRDPGAERAAARRAVADHRKDPLRPHWTEFKVQNLLSYPDFEEQFSLFEPLAGVRLRVRLGLDAARAEHAAALLSGLSVPVLGGAAAEAALEELRQEALRARRG</sequence>
<gene>
    <name evidence="2" type="ORF">HYH03_004015</name>
</gene>
<organism evidence="2 3">
    <name type="scientific">Edaphochlamys debaryana</name>
    <dbReference type="NCBI Taxonomy" id="47281"/>
    <lineage>
        <taxon>Eukaryota</taxon>
        <taxon>Viridiplantae</taxon>
        <taxon>Chlorophyta</taxon>
        <taxon>core chlorophytes</taxon>
        <taxon>Chlorophyceae</taxon>
        <taxon>CS clade</taxon>
        <taxon>Chlamydomonadales</taxon>
        <taxon>Chlamydomonadales incertae sedis</taxon>
        <taxon>Edaphochlamys</taxon>
    </lineage>
</organism>
<dbReference type="OrthoDB" id="539541at2759"/>
<feature type="compositionally biased region" description="Low complexity" evidence="1">
    <location>
        <begin position="70"/>
        <end position="81"/>
    </location>
</feature>
<feature type="region of interest" description="Disordered" evidence="1">
    <location>
        <begin position="40"/>
        <end position="81"/>
    </location>
</feature>
<accession>A0A836C2Q5</accession>